<dbReference type="InterPro" id="IPR050176">
    <property type="entry name" value="LTTR"/>
</dbReference>
<dbReference type="InterPro" id="IPR036390">
    <property type="entry name" value="WH_DNA-bd_sf"/>
</dbReference>
<sequence>MNATLDIELLRTFDTVARMGKFRLAAEHLHKSPAAISVHIQRLETIAGGRLLERDNQSVSLTALGQRLLMSAAELLQTHDRVMGELHGPHVIGSVQLGMPDEYAAHVIGDILPIFTASWPNVVLEVTTAPSFTLRDHLQQGKLDLALLTQPRAAGSDALVLTSTTPVWVGSAVLPATLNDPVPLALYAADCPYREAMISTLTTAGRPWRVVLDSASSQAIRACVEAGLAVTLMDRARVTERMVIREDLPIMPDHEVVLVRPPARESNEAVELLINSIQRYFRL</sequence>
<dbReference type="InterPro" id="IPR036388">
    <property type="entry name" value="WH-like_DNA-bd_sf"/>
</dbReference>
<dbReference type="PANTHER" id="PTHR30579">
    <property type="entry name" value="TRANSCRIPTIONAL REGULATOR"/>
    <property type="match status" value="1"/>
</dbReference>
<gene>
    <name evidence="7" type="primary">gltC_4</name>
    <name evidence="6" type="ORF">IRZ65_22260</name>
    <name evidence="7" type="ORF">NCTC11842_05665</name>
</gene>
<dbReference type="InterPro" id="IPR000847">
    <property type="entry name" value="LysR_HTH_N"/>
</dbReference>
<accession>A0A2X2DCC2</accession>
<keyword evidence="2" id="KW-0805">Transcription regulation</keyword>
<dbReference type="Gene3D" id="3.40.190.10">
    <property type="entry name" value="Periplasmic binding protein-like II"/>
    <property type="match status" value="2"/>
</dbReference>
<reference evidence="7 8" key="1">
    <citation type="submission" date="2018-06" db="EMBL/GenBank/DDBJ databases">
        <authorList>
            <consortium name="Pathogen Informatics"/>
            <person name="Doyle S."/>
        </authorList>
    </citation>
    <scope>NUCLEOTIDE SEQUENCE [LARGE SCALE GENOMIC DNA]</scope>
    <source>
        <strain evidence="7 8">NCTC11842</strain>
    </source>
</reference>
<evidence type="ECO:0000256" key="2">
    <source>
        <dbReference type="ARBA" id="ARBA00023015"/>
    </source>
</evidence>
<dbReference type="SUPFAM" id="SSF53850">
    <property type="entry name" value="Periplasmic binding protein-like II"/>
    <property type="match status" value="1"/>
</dbReference>
<evidence type="ECO:0000256" key="1">
    <source>
        <dbReference type="ARBA" id="ARBA00009437"/>
    </source>
</evidence>
<keyword evidence="9" id="KW-1185">Reference proteome</keyword>
<dbReference type="RefSeq" id="WP_010798764.1">
    <property type="nucleotide sequence ID" value="NZ_CP069263.1"/>
</dbReference>
<dbReference type="SUPFAM" id="SSF46785">
    <property type="entry name" value="Winged helix' DNA-binding domain"/>
    <property type="match status" value="1"/>
</dbReference>
<dbReference type="InterPro" id="IPR005119">
    <property type="entry name" value="LysR_subst-bd"/>
</dbReference>
<dbReference type="GO" id="GO:0003677">
    <property type="term" value="F:DNA binding"/>
    <property type="evidence" value="ECO:0007669"/>
    <property type="project" value="UniProtKB-KW"/>
</dbReference>
<feature type="domain" description="HTH lysR-type" evidence="5">
    <location>
        <begin position="5"/>
        <end position="62"/>
    </location>
</feature>
<dbReference type="GO" id="GO:0003700">
    <property type="term" value="F:DNA-binding transcription factor activity"/>
    <property type="evidence" value="ECO:0007669"/>
    <property type="project" value="InterPro"/>
</dbReference>
<dbReference type="AlphaFoldDB" id="A0A2X2DCC2"/>
<name>A0A2X2DCC2_PSELU</name>
<dbReference type="Pfam" id="PF00126">
    <property type="entry name" value="HTH_1"/>
    <property type="match status" value="1"/>
</dbReference>
<reference evidence="6 9" key="2">
    <citation type="submission" date="2020-10" db="EMBL/GenBank/DDBJ databases">
        <title>Genome sequences of Pseudomonas isolates.</title>
        <authorList>
            <person name="Wessels L."/>
            <person name="Reich F."/>
            <person name="Hammerl J."/>
        </authorList>
    </citation>
    <scope>NUCLEOTIDE SEQUENCE [LARGE SCALE GENOMIC DNA]</scope>
    <source>
        <strain evidence="6 9">20-MO00624-0</strain>
    </source>
</reference>
<dbReference type="EMBL" id="UAUF01000015">
    <property type="protein sequence ID" value="SPZ16631.1"/>
    <property type="molecule type" value="Genomic_DNA"/>
</dbReference>
<keyword evidence="3" id="KW-0238">DNA-binding</keyword>
<protein>
    <submittedName>
        <fullName evidence="7">LysR family transcriptional regulator</fullName>
    </submittedName>
</protein>
<evidence type="ECO:0000256" key="4">
    <source>
        <dbReference type="ARBA" id="ARBA00023163"/>
    </source>
</evidence>
<dbReference type="Proteomes" id="UP000626180">
    <property type="component" value="Unassembled WGS sequence"/>
</dbReference>
<evidence type="ECO:0000256" key="3">
    <source>
        <dbReference type="ARBA" id="ARBA00023125"/>
    </source>
</evidence>
<organism evidence="7 8">
    <name type="scientific">Pseudomonas luteola</name>
    <dbReference type="NCBI Taxonomy" id="47886"/>
    <lineage>
        <taxon>Bacteria</taxon>
        <taxon>Pseudomonadati</taxon>
        <taxon>Pseudomonadota</taxon>
        <taxon>Gammaproteobacteria</taxon>
        <taxon>Pseudomonadales</taxon>
        <taxon>Pseudomonadaceae</taxon>
        <taxon>Pseudomonas</taxon>
    </lineage>
</organism>
<dbReference type="PANTHER" id="PTHR30579:SF7">
    <property type="entry name" value="HTH-TYPE TRANSCRIPTIONAL REGULATOR LRHA-RELATED"/>
    <property type="match status" value="1"/>
</dbReference>
<proteinExistence type="inferred from homology"/>
<keyword evidence="4" id="KW-0804">Transcription</keyword>
<evidence type="ECO:0000313" key="9">
    <source>
        <dbReference type="Proteomes" id="UP000626180"/>
    </source>
</evidence>
<evidence type="ECO:0000259" key="5">
    <source>
        <dbReference type="PROSITE" id="PS50931"/>
    </source>
</evidence>
<evidence type="ECO:0000313" key="6">
    <source>
        <dbReference type="EMBL" id="MBF8643392.1"/>
    </source>
</evidence>
<evidence type="ECO:0000313" key="8">
    <source>
        <dbReference type="Proteomes" id="UP000250443"/>
    </source>
</evidence>
<dbReference type="Pfam" id="PF03466">
    <property type="entry name" value="LysR_substrate"/>
    <property type="match status" value="1"/>
</dbReference>
<dbReference type="EMBL" id="JADMCD010000016">
    <property type="protein sequence ID" value="MBF8643392.1"/>
    <property type="molecule type" value="Genomic_DNA"/>
</dbReference>
<comment type="similarity">
    <text evidence="1">Belongs to the LysR transcriptional regulatory family.</text>
</comment>
<dbReference type="Gene3D" id="1.10.10.10">
    <property type="entry name" value="Winged helix-like DNA-binding domain superfamily/Winged helix DNA-binding domain"/>
    <property type="match status" value="1"/>
</dbReference>
<dbReference type="Proteomes" id="UP000250443">
    <property type="component" value="Unassembled WGS sequence"/>
</dbReference>
<dbReference type="PROSITE" id="PS50931">
    <property type="entry name" value="HTH_LYSR"/>
    <property type="match status" value="1"/>
</dbReference>
<evidence type="ECO:0000313" key="7">
    <source>
        <dbReference type="EMBL" id="SPZ16631.1"/>
    </source>
</evidence>